<evidence type="ECO:0000313" key="2">
    <source>
        <dbReference type="EMBL" id="RTQ36195.1"/>
    </source>
</evidence>
<dbReference type="CDD" id="cd04301">
    <property type="entry name" value="NAT_SF"/>
    <property type="match status" value="1"/>
</dbReference>
<evidence type="ECO:0000313" key="3">
    <source>
        <dbReference type="Proteomes" id="UP000267418"/>
    </source>
</evidence>
<sequence>MAPMLKDPRQTKAPLRIEWCSDPARERAIVELFMKQLSPRYISHSELQEQRAVAIGEWRPDLAEVLGAQVRHALAQPVAASSSLIATAYAEDSGALAAVAFVSIDEARLASRPFATLDDLVVDASRQGSGVGRLMFDWICAELKPRGIRRLFLESGIGNEDAHRFFAARGCTPVSITMLKELEA</sequence>
<name>A0A3S0HGG1_9BURK</name>
<organism evidence="2 3">
    <name type="scientific">Variovorax gossypii</name>
    <dbReference type="NCBI Taxonomy" id="1679495"/>
    <lineage>
        <taxon>Bacteria</taxon>
        <taxon>Pseudomonadati</taxon>
        <taxon>Pseudomonadota</taxon>
        <taxon>Betaproteobacteria</taxon>
        <taxon>Burkholderiales</taxon>
        <taxon>Comamonadaceae</taxon>
        <taxon>Variovorax</taxon>
    </lineage>
</organism>
<accession>A0A3S0HGG1</accession>
<dbReference type="InterPro" id="IPR016181">
    <property type="entry name" value="Acyl_CoA_acyltransferase"/>
</dbReference>
<dbReference type="Gene3D" id="3.40.630.30">
    <property type="match status" value="1"/>
</dbReference>
<reference evidence="2 3" key="1">
    <citation type="submission" date="2018-12" db="EMBL/GenBank/DDBJ databases">
        <title>The genome of Variovorax gossypii DSM 100435.</title>
        <authorList>
            <person name="Gao J."/>
            <person name="Sun J."/>
        </authorList>
    </citation>
    <scope>NUCLEOTIDE SEQUENCE [LARGE SCALE GENOMIC DNA]</scope>
    <source>
        <strain evidence="2 3">DSM 100435</strain>
    </source>
</reference>
<keyword evidence="2" id="KW-0808">Transferase</keyword>
<dbReference type="Pfam" id="PF00583">
    <property type="entry name" value="Acetyltransf_1"/>
    <property type="match status" value="1"/>
</dbReference>
<dbReference type="Proteomes" id="UP000267418">
    <property type="component" value="Unassembled WGS sequence"/>
</dbReference>
<dbReference type="OrthoDB" id="9799601at2"/>
<dbReference type="GO" id="GO:0016747">
    <property type="term" value="F:acyltransferase activity, transferring groups other than amino-acyl groups"/>
    <property type="evidence" value="ECO:0007669"/>
    <property type="project" value="InterPro"/>
</dbReference>
<gene>
    <name evidence="2" type="ORF">EJP69_00090</name>
</gene>
<dbReference type="PROSITE" id="PS51186">
    <property type="entry name" value="GNAT"/>
    <property type="match status" value="1"/>
</dbReference>
<protein>
    <submittedName>
        <fullName evidence="2">GNAT family N-acetyltransferase</fullName>
    </submittedName>
</protein>
<comment type="caution">
    <text evidence="2">The sequence shown here is derived from an EMBL/GenBank/DDBJ whole genome shotgun (WGS) entry which is preliminary data.</text>
</comment>
<feature type="domain" description="N-acetyltransferase" evidence="1">
    <location>
        <begin position="42"/>
        <end position="184"/>
    </location>
</feature>
<dbReference type="AlphaFoldDB" id="A0A3S0HGG1"/>
<dbReference type="SUPFAM" id="SSF55729">
    <property type="entry name" value="Acyl-CoA N-acyltransferases (Nat)"/>
    <property type="match status" value="1"/>
</dbReference>
<dbReference type="InterPro" id="IPR000182">
    <property type="entry name" value="GNAT_dom"/>
</dbReference>
<keyword evidence="3" id="KW-1185">Reference proteome</keyword>
<evidence type="ECO:0000259" key="1">
    <source>
        <dbReference type="PROSITE" id="PS51186"/>
    </source>
</evidence>
<proteinExistence type="predicted"/>
<dbReference type="EMBL" id="RXOE01000001">
    <property type="protein sequence ID" value="RTQ36195.1"/>
    <property type="molecule type" value="Genomic_DNA"/>
</dbReference>